<feature type="domain" description="Glycosyl transferase family 1" evidence="1">
    <location>
        <begin position="201"/>
        <end position="345"/>
    </location>
</feature>
<dbReference type="PANTHER" id="PTHR12526">
    <property type="entry name" value="GLYCOSYLTRANSFERASE"/>
    <property type="match status" value="1"/>
</dbReference>
<dbReference type="InterPro" id="IPR001296">
    <property type="entry name" value="Glyco_trans_1"/>
</dbReference>
<name>A0A0E3V0H8_9BURK</name>
<dbReference type="RefSeq" id="WP_046329535.1">
    <property type="nucleotide sequence ID" value="NZ_CP007501.1"/>
</dbReference>
<dbReference type="Proteomes" id="UP000061135">
    <property type="component" value="Chromosome"/>
</dbReference>
<protein>
    <submittedName>
        <fullName evidence="2">Glycosyltransferase</fullName>
    </submittedName>
</protein>
<dbReference type="AlphaFoldDB" id="A0A0E3V0H8"/>
<dbReference type="SUPFAM" id="SSF53756">
    <property type="entry name" value="UDP-Glycosyltransferase/glycogen phosphorylase"/>
    <property type="match status" value="1"/>
</dbReference>
<sequence>MGNEKVVLFSDSSMNIGGQELQALQQMHSLHECGYQPILLCKPKSAIASRAKDEGLCFIEMPFRNAFHIPSLMRLLRLAKEKNPVAMFCHGSHDALISALVGMAQIFLGRKRIPVFRVKTFQHGYPLSFAYNYLFAGTLIPSYYLRSKFMANSAINIHKLHVLYPGINFSGLEDQDAVLPERVQIWLDTHRGPVISHGAILRGEKGHSTILKALVRVKEVFPNVRYVIAGEGQDKPLLEAEIMRLGLSDNVLMTGILKKIAPLLRVSDIAVLPSLIEPLGMFQIEAQYLEVPVIVSNTGGIPETMVNQVTGLMIESANVGEWANAIIWMLCNPIAAKHMAQEGKKLVIEKFSLNANSAGLVSLIERA</sequence>
<dbReference type="KEGG" id="pdq:CL55_00002600"/>
<dbReference type="CDD" id="cd03801">
    <property type="entry name" value="GT4_PimA-like"/>
    <property type="match status" value="1"/>
</dbReference>
<keyword evidence="3" id="KW-1185">Reference proteome</keyword>
<dbReference type="OrthoDB" id="9062832at2"/>
<dbReference type="Pfam" id="PF00534">
    <property type="entry name" value="Glycos_transf_1"/>
    <property type="match status" value="1"/>
</dbReference>
<dbReference type="Gene3D" id="3.40.50.2000">
    <property type="entry name" value="Glycogen Phosphorylase B"/>
    <property type="match status" value="2"/>
</dbReference>
<dbReference type="PATRIC" id="fig|576611.7.peg.262"/>
<dbReference type="GO" id="GO:0016757">
    <property type="term" value="F:glycosyltransferase activity"/>
    <property type="evidence" value="ECO:0007669"/>
    <property type="project" value="InterPro"/>
</dbReference>
<evidence type="ECO:0000313" key="2">
    <source>
        <dbReference type="EMBL" id="AKD24593.1"/>
    </source>
</evidence>
<proteinExistence type="predicted"/>
<reference evidence="2 3" key="1">
    <citation type="submission" date="2014-03" db="EMBL/GenBank/DDBJ databases">
        <title>Genome of Polynucleobacter strain MWH-MoK4.</title>
        <authorList>
            <person name="Hahn M.W."/>
        </authorList>
    </citation>
    <scope>NUCLEOTIDE SEQUENCE [LARGE SCALE GENOMIC DNA]</scope>
    <source>
        <strain evidence="2 3">MWH-MoK4</strain>
    </source>
</reference>
<accession>A0A0E3V0H8</accession>
<evidence type="ECO:0000259" key="1">
    <source>
        <dbReference type="Pfam" id="PF00534"/>
    </source>
</evidence>
<evidence type="ECO:0000313" key="3">
    <source>
        <dbReference type="Proteomes" id="UP000061135"/>
    </source>
</evidence>
<dbReference type="EMBL" id="CP007501">
    <property type="protein sequence ID" value="AKD24593.1"/>
    <property type="molecule type" value="Genomic_DNA"/>
</dbReference>
<dbReference type="HOGENOM" id="CLU_009583_0_4_4"/>
<gene>
    <name evidence="2" type="ORF">CL55_00002600</name>
</gene>
<organism evidence="2 3">
    <name type="scientific">Polynucleobacter duraquae</name>
    <dbReference type="NCBI Taxonomy" id="1835254"/>
    <lineage>
        <taxon>Bacteria</taxon>
        <taxon>Pseudomonadati</taxon>
        <taxon>Pseudomonadota</taxon>
        <taxon>Betaproteobacteria</taxon>
        <taxon>Burkholderiales</taxon>
        <taxon>Burkholderiaceae</taxon>
        <taxon>Polynucleobacter</taxon>
    </lineage>
</organism>
<dbReference type="STRING" id="1835254.CL55_00002600"/>